<sequence>MRTCHLVWVFLPDLTPAWWTFSNHHSPPRVFPEQPMVSGARRRLIAMQGQQNIIARVPRIEDHMASIRRVLTRLRLSG</sequence>
<organism evidence="2 3">
    <name type="scientific">Echria macrotheca</name>
    <dbReference type="NCBI Taxonomy" id="438768"/>
    <lineage>
        <taxon>Eukaryota</taxon>
        <taxon>Fungi</taxon>
        <taxon>Dikarya</taxon>
        <taxon>Ascomycota</taxon>
        <taxon>Pezizomycotina</taxon>
        <taxon>Sordariomycetes</taxon>
        <taxon>Sordariomycetidae</taxon>
        <taxon>Sordariales</taxon>
        <taxon>Schizotheciaceae</taxon>
        <taxon>Echria</taxon>
    </lineage>
</organism>
<reference evidence="2" key="1">
    <citation type="submission" date="2023-06" db="EMBL/GenBank/DDBJ databases">
        <title>Genome-scale phylogeny and comparative genomics of the fungal order Sordariales.</title>
        <authorList>
            <consortium name="Lawrence Berkeley National Laboratory"/>
            <person name="Hensen N."/>
            <person name="Bonometti L."/>
            <person name="Westerberg I."/>
            <person name="Brannstrom I.O."/>
            <person name="Guillou S."/>
            <person name="Cros-Aarteil S."/>
            <person name="Calhoun S."/>
            <person name="Haridas S."/>
            <person name="Kuo A."/>
            <person name="Mondo S."/>
            <person name="Pangilinan J."/>
            <person name="Riley R."/>
            <person name="Labutti K."/>
            <person name="Andreopoulos B."/>
            <person name="Lipzen A."/>
            <person name="Chen C."/>
            <person name="Yanf M."/>
            <person name="Daum C."/>
            <person name="Ng V."/>
            <person name="Clum A."/>
            <person name="Steindorff A."/>
            <person name="Ohm R."/>
            <person name="Martin F."/>
            <person name="Silar P."/>
            <person name="Natvig D."/>
            <person name="Lalanne C."/>
            <person name="Gautier V."/>
            <person name="Ament-Velasquez S.L."/>
            <person name="Kruys A."/>
            <person name="Hutchinson M.I."/>
            <person name="Powell A.J."/>
            <person name="Barry K."/>
            <person name="Miller A.N."/>
            <person name="Grigoriev I.V."/>
            <person name="Debuchy R."/>
            <person name="Gladieux P."/>
            <person name="Thoren M.H."/>
            <person name="Johannesson H."/>
        </authorList>
    </citation>
    <scope>NUCLEOTIDE SEQUENCE</scope>
    <source>
        <strain evidence="2">PSN4</strain>
    </source>
</reference>
<comment type="caution">
    <text evidence="2">The sequence shown here is derived from an EMBL/GenBank/DDBJ whole genome shotgun (WGS) entry which is preliminary data.</text>
</comment>
<keyword evidence="3" id="KW-1185">Reference proteome</keyword>
<proteinExistence type="predicted"/>
<feature type="chain" id="PRO_5042554076" evidence="1">
    <location>
        <begin position="20"/>
        <end position="78"/>
    </location>
</feature>
<evidence type="ECO:0000313" key="2">
    <source>
        <dbReference type="EMBL" id="KAK1755821.1"/>
    </source>
</evidence>
<keyword evidence="1" id="KW-0732">Signal</keyword>
<name>A0AAJ0BCM8_9PEZI</name>
<protein>
    <submittedName>
        <fullName evidence="2">Uncharacterized protein</fullName>
    </submittedName>
</protein>
<gene>
    <name evidence="2" type="ORF">QBC47DRAFT_381397</name>
</gene>
<dbReference type="AlphaFoldDB" id="A0AAJ0BCM8"/>
<dbReference type="EMBL" id="MU839833">
    <property type="protein sequence ID" value="KAK1755821.1"/>
    <property type="molecule type" value="Genomic_DNA"/>
</dbReference>
<feature type="signal peptide" evidence="1">
    <location>
        <begin position="1"/>
        <end position="19"/>
    </location>
</feature>
<evidence type="ECO:0000256" key="1">
    <source>
        <dbReference type="SAM" id="SignalP"/>
    </source>
</evidence>
<accession>A0AAJ0BCM8</accession>
<evidence type="ECO:0000313" key="3">
    <source>
        <dbReference type="Proteomes" id="UP001239445"/>
    </source>
</evidence>
<dbReference type="Proteomes" id="UP001239445">
    <property type="component" value="Unassembled WGS sequence"/>
</dbReference>